<accession>A0A4Z0PLY4</accession>
<evidence type="ECO:0000256" key="1">
    <source>
        <dbReference type="SAM" id="Phobius"/>
    </source>
</evidence>
<sequence length="127" mass="14251">MPEFATPFPQDYPSESPILLASASQRLLAYLIDILPLTLAITGIFYLFFGFDQTISTYLTNRGNLEARASFLLQRNLIRNLIFVAYLILTLALRGPCQGLLPDVELVARDFEQDGVLGRVVKKRFGP</sequence>
<dbReference type="Proteomes" id="UP000297739">
    <property type="component" value="Unassembled WGS sequence"/>
</dbReference>
<keyword evidence="1" id="KW-1133">Transmembrane helix</keyword>
<feature type="transmembrane region" description="Helical" evidence="1">
    <location>
        <begin position="27"/>
        <end position="49"/>
    </location>
</feature>
<protein>
    <recommendedName>
        <fullName evidence="4">RDD domain-containing protein</fullName>
    </recommendedName>
</protein>
<dbReference type="EMBL" id="SRLD01000015">
    <property type="protein sequence ID" value="TGE16533.1"/>
    <property type="molecule type" value="Genomic_DNA"/>
</dbReference>
<name>A0A4Z0PLY4_9BACT</name>
<keyword evidence="1" id="KW-0472">Membrane</keyword>
<keyword evidence="3" id="KW-1185">Reference proteome</keyword>
<dbReference type="OrthoDB" id="9814143at2"/>
<feature type="transmembrane region" description="Helical" evidence="1">
    <location>
        <begin position="77"/>
        <end position="95"/>
    </location>
</feature>
<dbReference type="AlphaFoldDB" id="A0A4Z0PLY4"/>
<evidence type="ECO:0000313" key="2">
    <source>
        <dbReference type="EMBL" id="TGE16533.1"/>
    </source>
</evidence>
<evidence type="ECO:0000313" key="3">
    <source>
        <dbReference type="Proteomes" id="UP000297739"/>
    </source>
</evidence>
<reference evidence="2 3" key="1">
    <citation type="submission" date="2019-04" db="EMBL/GenBank/DDBJ databases">
        <authorList>
            <person name="Feng G."/>
            <person name="Zhang J."/>
            <person name="Zhu H."/>
        </authorList>
    </citation>
    <scope>NUCLEOTIDE SEQUENCE [LARGE SCALE GENOMIC DNA]</scope>
    <source>
        <strain evidence="2 3">JCM 17223</strain>
    </source>
</reference>
<gene>
    <name evidence="2" type="ORF">E5J99_09110</name>
</gene>
<evidence type="ECO:0008006" key="4">
    <source>
        <dbReference type="Google" id="ProtNLM"/>
    </source>
</evidence>
<proteinExistence type="predicted"/>
<comment type="caution">
    <text evidence="2">The sequence shown here is derived from an EMBL/GenBank/DDBJ whole genome shotgun (WGS) entry which is preliminary data.</text>
</comment>
<organism evidence="2 3">
    <name type="scientific">Hymenobacter elongatus</name>
    <dbReference type="NCBI Taxonomy" id="877208"/>
    <lineage>
        <taxon>Bacteria</taxon>
        <taxon>Pseudomonadati</taxon>
        <taxon>Bacteroidota</taxon>
        <taxon>Cytophagia</taxon>
        <taxon>Cytophagales</taxon>
        <taxon>Hymenobacteraceae</taxon>
        <taxon>Hymenobacter</taxon>
    </lineage>
</organism>
<keyword evidence="1" id="KW-0812">Transmembrane</keyword>